<feature type="domain" description="TIR" evidence="1">
    <location>
        <begin position="188"/>
        <end position="278"/>
    </location>
</feature>
<accession>A0ABU9H9W7</accession>
<organism evidence="2 3">
    <name type="scientific">Psychromonas arctica</name>
    <dbReference type="NCBI Taxonomy" id="168275"/>
    <lineage>
        <taxon>Bacteria</taxon>
        <taxon>Pseudomonadati</taxon>
        <taxon>Pseudomonadota</taxon>
        <taxon>Gammaproteobacteria</taxon>
        <taxon>Alteromonadales</taxon>
        <taxon>Psychromonadaceae</taxon>
        <taxon>Psychromonas</taxon>
    </lineage>
</organism>
<dbReference type="Gene3D" id="3.40.50.10140">
    <property type="entry name" value="Toll/interleukin-1 receptor homology (TIR) domain"/>
    <property type="match status" value="1"/>
</dbReference>
<keyword evidence="3" id="KW-1185">Reference proteome</keyword>
<evidence type="ECO:0000259" key="1">
    <source>
        <dbReference type="Pfam" id="PF13676"/>
    </source>
</evidence>
<evidence type="ECO:0000313" key="3">
    <source>
        <dbReference type="Proteomes" id="UP001366060"/>
    </source>
</evidence>
<name>A0ABU9H9W7_9GAMM</name>
<sequence>MFNVFKKYIIKSFNIKGQLKNMNYIPPLAVSFVWNGTDDKSANIILDVISNQLSRSVDNPFSRGLDVPIFCYRSEGEDTAPLSTPTNKAEKNLIIAFTSINTASSLDWKEYLKNIQNQSDFKLIGISLDTEGLNHASDLNGYNFIRAFEWSDENKSLHVALSVLHEIYRFGYSLPDNEALGQDSSIKIFLSHAKVGKTGIQHAEAIKRYIDKTNLTNFFDASTISPGFDFGKEIEGHIANSTLLAILTDTYTSRFWCQKEIIHAKSLDRPIVILNSLELYEDRSFPELTNAPVVHVHSTPLTDGSILITLIACLVETIRQNYVINNLSCYQRGGLIDKNAQILSRPLEYRKAILNIDKGITKYCYPEPPVYRDESSWHKILGVSASTPLWQEDQLKTLLSMKIGISISEFSTLDNIDYEQNLPSNTLTKLSQELARHLFSRSSTLIYGGDLRPDGFTEFILNEAAALKFQNQELSAVVENHLAWPLHLLDKDRIKEWRSNNFEIIQTVKHQPPEDIEITFPRDKPLQPSTPENNYIWSRCLTEMRNISIDSSHVRICAGGKRSKYKGAMPGVLEEIILSLSKNKPIFLIGGFGGIVHDVCKLLLEASIEEPLTEKWQLEKNENYGELQEYANKFDKRVMYDELVNTISATSVNKLAVASGLRVEEYKQLMTTQFIDEAIYLCLKGLKQIKNKYDHN</sequence>
<reference evidence="2 3" key="1">
    <citation type="submission" date="2024-02" db="EMBL/GenBank/DDBJ databases">
        <title>Bacteria isolated from the canopy kelp, Nereocystis luetkeana.</title>
        <authorList>
            <person name="Pfister C.A."/>
            <person name="Younker I.T."/>
            <person name="Light S.H."/>
        </authorList>
    </citation>
    <scope>NUCLEOTIDE SEQUENCE [LARGE SCALE GENOMIC DNA]</scope>
    <source>
        <strain evidence="2 3">TI.2.07</strain>
    </source>
</reference>
<gene>
    <name evidence="2" type="ORF">V6255_05890</name>
</gene>
<dbReference type="RefSeq" id="WP_341627311.1">
    <property type="nucleotide sequence ID" value="NZ_JBAKBA010000010.1"/>
</dbReference>
<comment type="caution">
    <text evidence="2">The sequence shown here is derived from an EMBL/GenBank/DDBJ whole genome shotgun (WGS) entry which is preliminary data.</text>
</comment>
<protein>
    <submittedName>
        <fullName evidence="2">TIR domain-containing protein</fullName>
    </submittedName>
</protein>
<dbReference type="InterPro" id="IPR000157">
    <property type="entry name" value="TIR_dom"/>
</dbReference>
<dbReference type="Pfam" id="PF18163">
    <property type="entry name" value="LD_cluster2"/>
    <property type="match status" value="1"/>
</dbReference>
<evidence type="ECO:0000313" key="2">
    <source>
        <dbReference type="EMBL" id="MEL0658669.1"/>
    </source>
</evidence>
<dbReference type="InterPro" id="IPR035897">
    <property type="entry name" value="Toll_tir_struct_dom_sf"/>
</dbReference>
<dbReference type="SUPFAM" id="SSF52200">
    <property type="entry name" value="Toll/Interleukin receptor TIR domain"/>
    <property type="match status" value="1"/>
</dbReference>
<dbReference type="Pfam" id="PF13676">
    <property type="entry name" value="TIR_2"/>
    <property type="match status" value="1"/>
</dbReference>
<dbReference type="EMBL" id="JBAKBA010000010">
    <property type="protein sequence ID" value="MEL0658669.1"/>
    <property type="molecule type" value="Genomic_DNA"/>
</dbReference>
<dbReference type="InterPro" id="IPR041160">
    <property type="entry name" value="LD_cluster2"/>
</dbReference>
<proteinExistence type="predicted"/>
<dbReference type="Proteomes" id="UP001366060">
    <property type="component" value="Unassembled WGS sequence"/>
</dbReference>